<accession>A0AAV5DMB3</accession>
<dbReference type="GO" id="GO:0016887">
    <property type="term" value="F:ATP hydrolysis activity"/>
    <property type="evidence" value="ECO:0007669"/>
    <property type="project" value="InterPro"/>
</dbReference>
<keyword evidence="6" id="KW-0547">Nucleotide-binding</keyword>
<dbReference type="InterPro" id="IPR013581">
    <property type="entry name" value="PDR_assoc"/>
</dbReference>
<evidence type="ECO:0000256" key="6">
    <source>
        <dbReference type="ARBA" id="ARBA00022741"/>
    </source>
</evidence>
<evidence type="ECO:0000256" key="7">
    <source>
        <dbReference type="ARBA" id="ARBA00022840"/>
    </source>
</evidence>
<evidence type="ECO:0000256" key="11">
    <source>
        <dbReference type="SAM" id="Phobius"/>
    </source>
</evidence>
<dbReference type="PANTHER" id="PTHR48040">
    <property type="entry name" value="PLEIOTROPIC DRUG RESISTANCE PROTEIN 1-LIKE ISOFORM X1"/>
    <property type="match status" value="1"/>
</dbReference>
<keyword evidence="3" id="KW-0813">Transport</keyword>
<feature type="transmembrane region" description="Helical" evidence="11">
    <location>
        <begin position="1264"/>
        <end position="1285"/>
    </location>
</feature>
<sequence>MAAGEIMPSGSHRSWLSAESISRSLRSAGPEDDPFVRSSHGGDNDDDEENLRWAALEKLPTYDRMRRGIIRKAVGDDDDAAAGAKIDEVDLAKLDPRAGRELMERVFKAVEDDNERFLRRFRDRLDLVGIDLPQIEVRYEHLDVQADVYVGKRALPTLLNAAINVLEGFISRFGSSNKRTIKILKDVSGIIKPARMTLLLGPPASGKSTLMRALTGKPAKNLKVSGNITYCGHTFSEFYPERTSAYVSQYDLHNGEMTVRETMDFSRRCLGIGARYDMLSELARRERNAGIKPDPEIDALMKATAVEGKETNIMTDLILKVLGFDICADIIVGDEMKRGISGGQKKRVTTGEMLTGPAKALFMDEISTGLDSSSTFQIVKYIRQMVHVMNYTVMISLLQPPPETYNLFDDIILLSEGHIVYHGPRDNILEFFESAGFRCPERKGVADFLQEVTSRKDQQQYWFHNQEHYRYVSVPEFVQHFKTFHVGQKLQKELQVPYDKSKTHPAALTTKKYGLSSWESLKAVLAREWLLMKRNSFLYVFKSFQLFILALITMTVFFRTKMPHRFFSDNVKFNGALASSLITIMFIGITEMNMTIKKLPVFYKQRDYLFFPAWTYGLATIILKLPFSFLDSFMWTCVTYYVMGFAPAAGRFFGQFLAYFLTHQMAVAMFRLLGAILKTMVVANTFGMFTLLIVFLFGGFLLPRRKSSSQKDPYNDGSIDVRTVGKAILKFKGYFSGQWGYWLSIGAIVGYIILFNIFFLCALTFLSPGGNSSTVIADDDDEKDSTNQAQMSQAMKEQGFTESRLQLLSDISGAFRPGVLTALVGVSGAGKTTLMDVLAGRKTSGTIEGDIKLSGYPKKQETFARISGYCEQTDIHSPNVTVYESLLYSAWLRLSSEVDENTRKSTKKIVAFFQLLLLKRGGRVIYAGQLGVQSHMLVEYFEAIPGVPKITEGYNPATWMLEVSSPLAEARLNVDFAEIYANSALYRSNQELIKELSIPPSGYQDISFPTKYAQNFLNQFMANVWKQSRSYWKNPPYNAMRYLMTALYAIVFGTVFWRKGKNVENQEDLVNLLGATYAAVFFLGAANLLSCLPVFSIERTVFYREKAAGMYSPLSYAFALTVVEFVYNTAQGILYTLPIYVMVGYEWKADKFFYFLFFISASFIYFTLFGAMLIACTSSQMLASILVSFTLTSWNIFAGFLIARPAIPVWWRWFYWTDPVSWTIYGVITSQFGDLGRKVNVPGSAAGIVVKDFLKRSLGYKHDFLGYVVLAHFGYIILFLFLFAYGTKALNFQKR</sequence>
<dbReference type="Pfam" id="PF19055">
    <property type="entry name" value="ABC2_membrane_7"/>
    <property type="match status" value="1"/>
</dbReference>
<keyword evidence="5" id="KW-0677">Repeat</keyword>
<feature type="transmembrane region" description="Helical" evidence="11">
    <location>
        <begin position="681"/>
        <end position="702"/>
    </location>
</feature>
<reference evidence="13" key="2">
    <citation type="submission" date="2021-12" db="EMBL/GenBank/DDBJ databases">
        <title>Resequencing data analysis of finger millet.</title>
        <authorList>
            <person name="Hatakeyama M."/>
            <person name="Aluri S."/>
            <person name="Balachadran M.T."/>
            <person name="Sivarajan S.R."/>
            <person name="Poveda L."/>
            <person name="Shimizu-Inatsugi R."/>
            <person name="Schlapbach R."/>
            <person name="Sreeman S.M."/>
            <person name="Shimizu K.K."/>
        </authorList>
    </citation>
    <scope>NUCLEOTIDE SEQUENCE</scope>
</reference>
<feature type="domain" description="ABC transporter" evidence="12">
    <location>
        <begin position="163"/>
        <end position="441"/>
    </location>
</feature>
<feature type="transmembrane region" description="Helical" evidence="11">
    <location>
        <begin position="1116"/>
        <end position="1140"/>
    </location>
</feature>
<evidence type="ECO:0000256" key="4">
    <source>
        <dbReference type="ARBA" id="ARBA00022692"/>
    </source>
</evidence>
<evidence type="ECO:0000256" key="10">
    <source>
        <dbReference type="SAM" id="MobiDB-lite"/>
    </source>
</evidence>
<organism evidence="13 14">
    <name type="scientific">Eleusine coracana subsp. coracana</name>
    <dbReference type="NCBI Taxonomy" id="191504"/>
    <lineage>
        <taxon>Eukaryota</taxon>
        <taxon>Viridiplantae</taxon>
        <taxon>Streptophyta</taxon>
        <taxon>Embryophyta</taxon>
        <taxon>Tracheophyta</taxon>
        <taxon>Spermatophyta</taxon>
        <taxon>Magnoliopsida</taxon>
        <taxon>Liliopsida</taxon>
        <taxon>Poales</taxon>
        <taxon>Poaceae</taxon>
        <taxon>PACMAD clade</taxon>
        <taxon>Chloridoideae</taxon>
        <taxon>Cynodonteae</taxon>
        <taxon>Eleusininae</taxon>
        <taxon>Eleusine</taxon>
    </lineage>
</organism>
<dbReference type="InterPro" id="IPR029481">
    <property type="entry name" value="ABC_trans_N"/>
</dbReference>
<dbReference type="EMBL" id="BQKI01000018">
    <property type="protein sequence ID" value="GJN11585.1"/>
    <property type="molecule type" value="Genomic_DNA"/>
</dbReference>
<dbReference type="PROSITE" id="PS50893">
    <property type="entry name" value="ABC_TRANSPORTER_2"/>
    <property type="match status" value="1"/>
</dbReference>
<feature type="transmembrane region" description="Helical" evidence="11">
    <location>
        <begin position="608"/>
        <end position="627"/>
    </location>
</feature>
<comment type="subcellular location">
    <subcellularLocation>
        <location evidence="1">Membrane</location>
        <topology evidence="1">Multi-pass membrane protein</topology>
    </subcellularLocation>
</comment>
<feature type="transmembrane region" description="Helical" evidence="11">
    <location>
        <begin position="537"/>
        <end position="557"/>
    </location>
</feature>
<dbReference type="GO" id="GO:0016020">
    <property type="term" value="C:membrane"/>
    <property type="evidence" value="ECO:0007669"/>
    <property type="project" value="UniProtKB-SubCell"/>
</dbReference>
<dbReference type="Pfam" id="PF00005">
    <property type="entry name" value="ABC_tran"/>
    <property type="match status" value="2"/>
</dbReference>
<dbReference type="GO" id="GO:0005524">
    <property type="term" value="F:ATP binding"/>
    <property type="evidence" value="ECO:0007669"/>
    <property type="project" value="UniProtKB-KW"/>
</dbReference>
<evidence type="ECO:0000313" key="13">
    <source>
        <dbReference type="EMBL" id="GJN11585.1"/>
    </source>
</evidence>
<dbReference type="GO" id="GO:0140359">
    <property type="term" value="F:ABC-type transporter activity"/>
    <property type="evidence" value="ECO:0007669"/>
    <property type="project" value="InterPro"/>
</dbReference>
<evidence type="ECO:0000259" key="12">
    <source>
        <dbReference type="PROSITE" id="PS50893"/>
    </source>
</evidence>
<dbReference type="Pfam" id="PF08370">
    <property type="entry name" value="PDR_assoc"/>
    <property type="match status" value="1"/>
</dbReference>
<dbReference type="SUPFAM" id="SSF52540">
    <property type="entry name" value="P-loop containing nucleoside triphosphate hydrolases"/>
    <property type="match status" value="2"/>
</dbReference>
<feature type="transmembrane region" description="Helical" evidence="11">
    <location>
        <begin position="1182"/>
        <end position="1203"/>
    </location>
</feature>
<dbReference type="CDD" id="cd03233">
    <property type="entry name" value="ABCG_PDR_domain1"/>
    <property type="match status" value="1"/>
</dbReference>
<dbReference type="Pfam" id="PF14510">
    <property type="entry name" value="ABC_trans_N"/>
    <property type="match status" value="1"/>
</dbReference>
<dbReference type="Proteomes" id="UP001054889">
    <property type="component" value="Unassembled WGS sequence"/>
</dbReference>
<dbReference type="InterPro" id="IPR027417">
    <property type="entry name" value="P-loop_NTPase"/>
</dbReference>
<feature type="transmembrane region" description="Helical" evidence="11">
    <location>
        <begin position="1039"/>
        <end position="1057"/>
    </location>
</feature>
<dbReference type="PANTHER" id="PTHR48040:SF55">
    <property type="entry name" value="OS02G0318500 PROTEIN"/>
    <property type="match status" value="1"/>
</dbReference>
<feature type="transmembrane region" description="Helical" evidence="11">
    <location>
        <begin position="577"/>
        <end position="596"/>
    </location>
</feature>
<keyword evidence="4 11" id="KW-0812">Transmembrane</keyword>
<evidence type="ECO:0000313" key="14">
    <source>
        <dbReference type="Proteomes" id="UP001054889"/>
    </source>
</evidence>
<keyword evidence="8 11" id="KW-1133">Transmembrane helix</keyword>
<proteinExistence type="inferred from homology"/>
<evidence type="ECO:0000256" key="2">
    <source>
        <dbReference type="ARBA" id="ARBA00006012"/>
    </source>
</evidence>
<comment type="similarity">
    <text evidence="2">Belongs to the ABC transporter superfamily. ABCG family. PDR (TC 3.A.1.205) subfamily.</text>
</comment>
<keyword evidence="9 11" id="KW-0472">Membrane</keyword>
<evidence type="ECO:0000256" key="8">
    <source>
        <dbReference type="ARBA" id="ARBA00022989"/>
    </source>
</evidence>
<feature type="transmembrane region" description="Helical" evidence="11">
    <location>
        <begin position="1069"/>
        <end position="1095"/>
    </location>
</feature>
<evidence type="ECO:0000256" key="3">
    <source>
        <dbReference type="ARBA" id="ARBA00022448"/>
    </source>
</evidence>
<reference evidence="13" key="1">
    <citation type="journal article" date="2018" name="DNA Res.">
        <title>Multiple hybrid de novo genome assembly of finger millet, an orphan allotetraploid crop.</title>
        <authorList>
            <person name="Hatakeyama M."/>
            <person name="Aluri S."/>
            <person name="Balachadran M.T."/>
            <person name="Sivarajan S.R."/>
            <person name="Patrignani A."/>
            <person name="Gruter S."/>
            <person name="Poveda L."/>
            <person name="Shimizu-Inatsugi R."/>
            <person name="Baeten J."/>
            <person name="Francoijs K.J."/>
            <person name="Nataraja K.N."/>
            <person name="Reddy Y.A.N."/>
            <person name="Phadnis S."/>
            <person name="Ravikumar R.L."/>
            <person name="Schlapbach R."/>
            <person name="Sreeman S.M."/>
            <person name="Shimizu K.K."/>
        </authorList>
    </citation>
    <scope>NUCLEOTIDE SEQUENCE</scope>
</reference>
<dbReference type="Gene3D" id="3.40.50.300">
    <property type="entry name" value="P-loop containing nucleotide triphosphate hydrolases"/>
    <property type="match status" value="2"/>
</dbReference>
<name>A0AAV5DMB3_ELECO</name>
<feature type="region of interest" description="Disordered" evidence="10">
    <location>
        <begin position="23"/>
        <end position="49"/>
    </location>
</feature>
<evidence type="ECO:0000256" key="9">
    <source>
        <dbReference type="ARBA" id="ARBA00023136"/>
    </source>
</evidence>
<dbReference type="InterPro" id="IPR003439">
    <property type="entry name" value="ABC_transporter-like_ATP-bd"/>
</dbReference>
<evidence type="ECO:0000256" key="5">
    <source>
        <dbReference type="ARBA" id="ARBA00022737"/>
    </source>
</evidence>
<comment type="caution">
    <text evidence="13">The sequence shown here is derived from an EMBL/GenBank/DDBJ whole genome shotgun (WGS) entry which is preliminary data.</text>
</comment>
<evidence type="ECO:0000256" key="1">
    <source>
        <dbReference type="ARBA" id="ARBA00004141"/>
    </source>
</evidence>
<keyword evidence="7" id="KW-0067">ATP-binding</keyword>
<dbReference type="FunFam" id="3.40.50.300:FF:000179">
    <property type="entry name" value="ABC transporter G family member 34"/>
    <property type="match status" value="1"/>
</dbReference>
<dbReference type="InterPro" id="IPR013525">
    <property type="entry name" value="ABC2_TM"/>
</dbReference>
<dbReference type="InterPro" id="IPR043926">
    <property type="entry name" value="ABCG_dom"/>
</dbReference>
<dbReference type="Pfam" id="PF01061">
    <property type="entry name" value="ABC2_membrane"/>
    <property type="match status" value="2"/>
</dbReference>
<gene>
    <name evidence="13" type="primary">ga29786</name>
    <name evidence="13" type="ORF">PR202_ga29786</name>
</gene>
<feature type="transmembrane region" description="Helical" evidence="11">
    <location>
        <begin position="1152"/>
        <end position="1175"/>
    </location>
</feature>
<feature type="transmembrane region" description="Helical" evidence="11">
    <location>
        <begin position="639"/>
        <end position="661"/>
    </location>
</feature>
<keyword evidence="14" id="KW-1185">Reference proteome</keyword>
<dbReference type="FunFam" id="3.40.50.300:FF:003489">
    <property type="entry name" value="ABC transporter G family member 39"/>
    <property type="match status" value="1"/>
</dbReference>
<dbReference type="InterPro" id="IPR034001">
    <property type="entry name" value="ABCG_PDR_1"/>
</dbReference>
<protein>
    <recommendedName>
        <fullName evidence="12">ABC transporter domain-containing protein</fullName>
    </recommendedName>
</protein>
<feature type="transmembrane region" description="Helical" evidence="11">
    <location>
        <begin position="739"/>
        <end position="766"/>
    </location>
</feature>